<evidence type="ECO:0000256" key="4">
    <source>
        <dbReference type="ARBA" id="ARBA00022741"/>
    </source>
</evidence>
<dbReference type="GO" id="GO:0140359">
    <property type="term" value="F:ABC-type transporter activity"/>
    <property type="evidence" value="ECO:0007669"/>
    <property type="project" value="UniProtKB-ARBA"/>
</dbReference>
<dbReference type="RefSeq" id="WP_035022550.1">
    <property type="nucleotide sequence ID" value="NZ_KK073877.1"/>
</dbReference>
<dbReference type="Proteomes" id="UP000019849">
    <property type="component" value="Unassembled WGS sequence"/>
</dbReference>
<proteinExistence type="inferred from homology"/>
<comment type="subcellular location">
    <subcellularLocation>
        <location evidence="1">Cell inner membrane</location>
        <topology evidence="1">Peripheral membrane protein</topology>
    </subcellularLocation>
</comment>
<comment type="caution">
    <text evidence="7">The sequence shown here is derived from an EMBL/GenBank/DDBJ whole genome shotgun (WGS) entry which is preliminary data.</text>
</comment>
<dbReference type="STRING" id="69279.BG36_01795"/>
<dbReference type="EMBL" id="JENY01000001">
    <property type="protein sequence ID" value="EXL10595.1"/>
    <property type="molecule type" value="Genomic_DNA"/>
</dbReference>
<dbReference type="SMART" id="SM00382">
    <property type="entry name" value="AAA"/>
    <property type="match status" value="1"/>
</dbReference>
<accession>A0A011VQD9</accession>
<dbReference type="SUPFAM" id="SSF52540">
    <property type="entry name" value="P-loop containing nucleoside triphosphate hydrolases"/>
    <property type="match status" value="1"/>
</dbReference>
<protein>
    <submittedName>
        <fullName evidence="7">Sugar ABC transporter ATP-binding protein</fullName>
    </submittedName>
</protein>
<keyword evidence="3" id="KW-0813">Transport</keyword>
<dbReference type="SUPFAM" id="SSF50331">
    <property type="entry name" value="MOP-like"/>
    <property type="match status" value="1"/>
</dbReference>
<dbReference type="InterPro" id="IPR047641">
    <property type="entry name" value="ABC_transpr_MalK/UgpC-like"/>
</dbReference>
<evidence type="ECO:0000259" key="6">
    <source>
        <dbReference type="PROSITE" id="PS50893"/>
    </source>
</evidence>
<dbReference type="GO" id="GO:0055052">
    <property type="term" value="C:ATP-binding cassette (ABC) transporter complex, substrate-binding subunit-containing"/>
    <property type="evidence" value="ECO:0007669"/>
    <property type="project" value="TreeGrafter"/>
</dbReference>
<evidence type="ECO:0000256" key="3">
    <source>
        <dbReference type="ARBA" id="ARBA00022448"/>
    </source>
</evidence>
<sequence>MGVSFREVTKKFPDGTKALDRLNLEFDQGEFIVLLGPSGSGKTTACRLLAGLETSSEGRIEIDGKDITHLPPRMRGIGMVFQNYALYSHKSVFENIAYPLRIRKVGKADIESRVGAIAELLQIGNYLHRKPAQLSGGQAQRVAVARALVWEPTICVMDEPLSNLDALLRLHMRTELNRLYRRLGKTFVFVTHDQEEAMTLATRIAVLKDGKLVQFDEPRSIYREPANRFVAEFMGRPAMNTIEGIVKDGIFRAGNIACPVERPEGPVTLGIRPEQVELVEAGSEGAVTLAVDVRELIEPDTLLIFQTGAGALTVRTQKNCDHIEVGQPVGLRFPREALHYFDASTGERLR</sequence>
<dbReference type="GO" id="GO:0005524">
    <property type="term" value="F:ATP binding"/>
    <property type="evidence" value="ECO:0007669"/>
    <property type="project" value="UniProtKB-KW"/>
</dbReference>
<evidence type="ECO:0000256" key="1">
    <source>
        <dbReference type="ARBA" id="ARBA00004417"/>
    </source>
</evidence>
<keyword evidence="5 7" id="KW-0067">ATP-binding</keyword>
<dbReference type="HOGENOM" id="CLU_000604_1_1_5"/>
<dbReference type="PANTHER" id="PTHR43875">
    <property type="entry name" value="MALTODEXTRIN IMPORT ATP-BINDING PROTEIN MSMX"/>
    <property type="match status" value="1"/>
</dbReference>
<comment type="similarity">
    <text evidence="2">Belongs to the ABC transporter superfamily.</text>
</comment>
<dbReference type="Gene3D" id="2.40.50.100">
    <property type="match status" value="1"/>
</dbReference>
<dbReference type="PANTHER" id="PTHR43875:SF1">
    <property type="entry name" value="OSMOPROTECTIVE COMPOUNDS UPTAKE ATP-BINDING PROTEIN GGTA"/>
    <property type="match status" value="1"/>
</dbReference>
<feature type="domain" description="ABC transporter" evidence="6">
    <location>
        <begin position="3"/>
        <end position="234"/>
    </location>
</feature>
<dbReference type="Gene3D" id="3.40.50.300">
    <property type="entry name" value="P-loop containing nucleotide triphosphate hydrolases"/>
    <property type="match status" value="1"/>
</dbReference>
<dbReference type="PROSITE" id="PS50893">
    <property type="entry name" value="ABC_TRANSPORTER_2"/>
    <property type="match status" value="1"/>
</dbReference>
<dbReference type="Pfam" id="PF08402">
    <property type="entry name" value="TOBE_2"/>
    <property type="match status" value="1"/>
</dbReference>
<dbReference type="InterPro" id="IPR003593">
    <property type="entry name" value="AAA+_ATPase"/>
</dbReference>
<dbReference type="AlphaFoldDB" id="A0A011VQD9"/>
<reference evidence="7 8" key="1">
    <citation type="submission" date="2014-02" db="EMBL/GenBank/DDBJ databases">
        <title>Aquamicrobium defluvii Genome sequencing.</title>
        <authorList>
            <person name="Wang X."/>
        </authorList>
    </citation>
    <scope>NUCLEOTIDE SEQUENCE [LARGE SCALE GENOMIC DNA]</scope>
    <source>
        <strain evidence="7 8">W13Z1</strain>
    </source>
</reference>
<dbReference type="InterPro" id="IPR017871">
    <property type="entry name" value="ABC_transporter-like_CS"/>
</dbReference>
<gene>
    <name evidence="7" type="ORF">BG36_01795</name>
</gene>
<dbReference type="eggNOG" id="COG3842">
    <property type="taxonomic scope" value="Bacteria"/>
</dbReference>
<evidence type="ECO:0000256" key="5">
    <source>
        <dbReference type="ARBA" id="ARBA00022840"/>
    </source>
</evidence>
<dbReference type="FunFam" id="3.40.50.300:FF:000042">
    <property type="entry name" value="Maltose/maltodextrin ABC transporter, ATP-binding protein"/>
    <property type="match status" value="1"/>
</dbReference>
<dbReference type="PROSITE" id="PS00211">
    <property type="entry name" value="ABC_TRANSPORTER_1"/>
    <property type="match status" value="1"/>
</dbReference>
<dbReference type="InterPro" id="IPR013611">
    <property type="entry name" value="Transp-assoc_OB_typ2"/>
</dbReference>
<dbReference type="InterPro" id="IPR003439">
    <property type="entry name" value="ABC_transporter-like_ATP-bd"/>
</dbReference>
<evidence type="ECO:0000256" key="2">
    <source>
        <dbReference type="ARBA" id="ARBA00005417"/>
    </source>
</evidence>
<dbReference type="GO" id="GO:0016887">
    <property type="term" value="F:ATP hydrolysis activity"/>
    <property type="evidence" value="ECO:0007669"/>
    <property type="project" value="InterPro"/>
</dbReference>
<dbReference type="PATRIC" id="fig|69279.3.peg.364"/>
<evidence type="ECO:0000313" key="7">
    <source>
        <dbReference type="EMBL" id="EXL10595.1"/>
    </source>
</evidence>
<evidence type="ECO:0000313" key="8">
    <source>
        <dbReference type="Proteomes" id="UP000019849"/>
    </source>
</evidence>
<name>A0A011VQD9_9HYPH</name>
<organism evidence="7 8">
    <name type="scientific">Aquamicrobium defluvii</name>
    <dbReference type="NCBI Taxonomy" id="69279"/>
    <lineage>
        <taxon>Bacteria</taxon>
        <taxon>Pseudomonadati</taxon>
        <taxon>Pseudomonadota</taxon>
        <taxon>Alphaproteobacteria</taxon>
        <taxon>Hyphomicrobiales</taxon>
        <taxon>Phyllobacteriaceae</taxon>
        <taxon>Aquamicrobium</taxon>
    </lineage>
</organism>
<dbReference type="Pfam" id="PF00005">
    <property type="entry name" value="ABC_tran"/>
    <property type="match status" value="1"/>
</dbReference>
<keyword evidence="4" id="KW-0547">Nucleotide-binding</keyword>
<dbReference type="InterPro" id="IPR027417">
    <property type="entry name" value="P-loop_NTPase"/>
</dbReference>
<dbReference type="InterPro" id="IPR008995">
    <property type="entry name" value="Mo/tungstate-bd_C_term_dom"/>
</dbReference>